<feature type="domain" description="Bromo" evidence="4">
    <location>
        <begin position="236"/>
        <end position="308"/>
    </location>
</feature>
<dbReference type="RefSeq" id="XP_051441540.1">
    <property type="nucleotide sequence ID" value="XM_051591542.1"/>
</dbReference>
<evidence type="ECO:0000313" key="5">
    <source>
        <dbReference type="EMBL" id="KAI8576536.1"/>
    </source>
</evidence>
<dbReference type="InterPro" id="IPR001487">
    <property type="entry name" value="Bromodomain"/>
</dbReference>
<gene>
    <name evidence="5" type="ORF">K450DRAFT_256679</name>
</gene>
<proteinExistence type="predicted"/>
<dbReference type="Gene3D" id="1.20.920.10">
    <property type="entry name" value="Bromodomain-like"/>
    <property type="match status" value="2"/>
</dbReference>
<dbReference type="GO" id="GO:0006338">
    <property type="term" value="P:chromatin remodeling"/>
    <property type="evidence" value="ECO:0007669"/>
    <property type="project" value="TreeGrafter"/>
</dbReference>
<feature type="domain" description="Bromo" evidence="4">
    <location>
        <begin position="96"/>
        <end position="168"/>
    </location>
</feature>
<dbReference type="SUPFAM" id="SSF47370">
    <property type="entry name" value="Bromodomain"/>
    <property type="match status" value="2"/>
</dbReference>
<keyword evidence="1 2" id="KW-0103">Bromodomain</keyword>
<feature type="compositionally biased region" description="Pro residues" evidence="3">
    <location>
        <begin position="430"/>
        <end position="443"/>
    </location>
</feature>
<organism evidence="5 6">
    <name type="scientific">Umbelopsis ramanniana AG</name>
    <dbReference type="NCBI Taxonomy" id="1314678"/>
    <lineage>
        <taxon>Eukaryota</taxon>
        <taxon>Fungi</taxon>
        <taxon>Fungi incertae sedis</taxon>
        <taxon>Mucoromycota</taxon>
        <taxon>Mucoromycotina</taxon>
        <taxon>Umbelopsidomycetes</taxon>
        <taxon>Umbelopsidales</taxon>
        <taxon>Umbelopsidaceae</taxon>
        <taxon>Umbelopsis</taxon>
    </lineage>
</organism>
<dbReference type="InterPro" id="IPR050935">
    <property type="entry name" value="Bromo_chromatin_reader"/>
</dbReference>
<feature type="compositionally biased region" description="Basic and acidic residues" evidence="3">
    <location>
        <begin position="551"/>
        <end position="579"/>
    </location>
</feature>
<feature type="compositionally biased region" description="Basic and acidic residues" evidence="3">
    <location>
        <begin position="484"/>
        <end position="502"/>
    </location>
</feature>
<dbReference type="Pfam" id="PF00439">
    <property type="entry name" value="Bromodomain"/>
    <property type="match status" value="2"/>
</dbReference>
<dbReference type="PROSITE" id="PS50014">
    <property type="entry name" value="BROMODOMAIN_2"/>
    <property type="match status" value="2"/>
</dbReference>
<dbReference type="PRINTS" id="PR00503">
    <property type="entry name" value="BROMODOMAIN"/>
</dbReference>
<dbReference type="InterPro" id="IPR036427">
    <property type="entry name" value="Bromodomain-like_sf"/>
</dbReference>
<dbReference type="GeneID" id="75916885"/>
<sequence>MNFVTDSTVSQNHTQEHESSQSMNVSYEQPVYNQPMGEQFTEIDAMPVEHPVVQPSAMQPSSSIHHAQPGPDNAIDNPAISKEQWQWCTTTLKNLKKNKSAGPFLEPVDIVKFNIPHYPDLIKHPMDLGTVQTKVNARQYSSLDQFIADVRLIFTNCYTFNGVDSPVSLMAAEVEKAFDRAVYKKPSAPAPVPPKKVETPAPAKVSKKEPKDASTGLSSDERKRCRKALDEMKKPAHNAIAWPFLLPVDPVAWNIVGYFDVVKHPMDISTVEKKLNAGEYKNVAEFEADVRLIFHNCYIFNTPDNEVYQMGQALEAVFNERWNKQAPSSAEVPAPAPKKVMSAKEKRIEQLEEQLRRLKEQLNEQQEIQEAEEEEDDDDEFKDFTPAPSKRVRSTSRRLTQGSDDDTEFVPKKRRTSKSFPSVKQDLQLSPPPAQAPQPPKPVIPANAPALSKSPPISLASTSLSGNRPKLALGATISGPSPPPEKDQEKKPEIVLQNEDKWLALMRADGGSQVSSHNAGPPSAGVDSTSPSANTSPAQDSQKVDPLWQKFQEERRLREENEREARELVKRKEKERKEEEMKLMEQLEAAKRSVAMLIPLL</sequence>
<dbReference type="AlphaFoldDB" id="A0AAD5E570"/>
<evidence type="ECO:0000259" key="4">
    <source>
        <dbReference type="PROSITE" id="PS50014"/>
    </source>
</evidence>
<dbReference type="SMART" id="SM00297">
    <property type="entry name" value="BROMO"/>
    <property type="match status" value="2"/>
</dbReference>
<feature type="compositionally biased region" description="Low complexity" evidence="3">
    <location>
        <begin position="326"/>
        <end position="340"/>
    </location>
</feature>
<keyword evidence="6" id="KW-1185">Reference proteome</keyword>
<feature type="region of interest" description="Disordered" evidence="3">
    <location>
        <begin position="363"/>
        <end position="579"/>
    </location>
</feature>
<dbReference type="InterPro" id="IPR018359">
    <property type="entry name" value="Bromodomain_CS"/>
</dbReference>
<dbReference type="Proteomes" id="UP001206595">
    <property type="component" value="Unassembled WGS sequence"/>
</dbReference>
<dbReference type="GO" id="GO:0006355">
    <property type="term" value="P:regulation of DNA-templated transcription"/>
    <property type="evidence" value="ECO:0007669"/>
    <property type="project" value="TreeGrafter"/>
</dbReference>
<reference evidence="5" key="1">
    <citation type="submission" date="2021-06" db="EMBL/GenBank/DDBJ databases">
        <authorList>
            <consortium name="DOE Joint Genome Institute"/>
            <person name="Mondo S.J."/>
            <person name="Amses K.R."/>
            <person name="Simmons D.R."/>
            <person name="Longcore J.E."/>
            <person name="Seto K."/>
            <person name="Alves G.H."/>
            <person name="Bonds A.E."/>
            <person name="Quandt C.A."/>
            <person name="Davis W.J."/>
            <person name="Chang Y."/>
            <person name="Letcher P.M."/>
            <person name="Powell M.J."/>
            <person name="Kuo A."/>
            <person name="Labutti K."/>
            <person name="Pangilinan J."/>
            <person name="Andreopoulos W."/>
            <person name="Tritt A."/>
            <person name="Riley R."/>
            <person name="Hundley H."/>
            <person name="Johnson J."/>
            <person name="Lipzen A."/>
            <person name="Barry K."/>
            <person name="Berbee M.L."/>
            <person name="Buchler N.E."/>
            <person name="Grigoriev I.V."/>
            <person name="Spatafora J.W."/>
            <person name="Stajich J.E."/>
            <person name="James T.Y."/>
        </authorList>
    </citation>
    <scope>NUCLEOTIDE SEQUENCE</scope>
    <source>
        <strain evidence="5">AG</strain>
    </source>
</reference>
<evidence type="ECO:0000313" key="6">
    <source>
        <dbReference type="Proteomes" id="UP001206595"/>
    </source>
</evidence>
<dbReference type="GO" id="GO:0000785">
    <property type="term" value="C:chromatin"/>
    <property type="evidence" value="ECO:0007669"/>
    <property type="project" value="TreeGrafter"/>
</dbReference>
<feature type="compositionally biased region" description="Polar residues" evidence="3">
    <location>
        <begin position="1"/>
        <end position="13"/>
    </location>
</feature>
<dbReference type="GO" id="GO:0005634">
    <property type="term" value="C:nucleus"/>
    <property type="evidence" value="ECO:0007669"/>
    <property type="project" value="TreeGrafter"/>
</dbReference>
<reference evidence="5" key="2">
    <citation type="journal article" date="2022" name="Proc. Natl. Acad. Sci. U.S.A.">
        <title>Diploid-dominant life cycles characterize the early evolution of Fungi.</title>
        <authorList>
            <person name="Amses K.R."/>
            <person name="Simmons D.R."/>
            <person name="Longcore J.E."/>
            <person name="Mondo S.J."/>
            <person name="Seto K."/>
            <person name="Jeronimo G.H."/>
            <person name="Bonds A.E."/>
            <person name="Quandt C.A."/>
            <person name="Davis W.J."/>
            <person name="Chang Y."/>
            <person name="Federici B.A."/>
            <person name="Kuo A."/>
            <person name="LaButti K."/>
            <person name="Pangilinan J."/>
            <person name="Andreopoulos W."/>
            <person name="Tritt A."/>
            <person name="Riley R."/>
            <person name="Hundley H."/>
            <person name="Johnson J."/>
            <person name="Lipzen A."/>
            <person name="Barry K."/>
            <person name="Lang B.F."/>
            <person name="Cuomo C.A."/>
            <person name="Buchler N.E."/>
            <person name="Grigoriev I.V."/>
            <person name="Spatafora J.W."/>
            <person name="Stajich J.E."/>
            <person name="James T.Y."/>
        </authorList>
    </citation>
    <scope>NUCLEOTIDE SEQUENCE</scope>
    <source>
        <strain evidence="5">AG</strain>
    </source>
</reference>
<feature type="region of interest" description="Disordered" evidence="3">
    <location>
        <begin position="1"/>
        <end position="24"/>
    </location>
</feature>
<evidence type="ECO:0000256" key="1">
    <source>
        <dbReference type="ARBA" id="ARBA00023117"/>
    </source>
</evidence>
<feature type="compositionally biased region" description="Polar residues" evidence="3">
    <location>
        <begin position="526"/>
        <end position="541"/>
    </location>
</feature>
<dbReference type="PROSITE" id="PS00633">
    <property type="entry name" value="BROMODOMAIN_1"/>
    <property type="match status" value="1"/>
</dbReference>
<evidence type="ECO:0000256" key="3">
    <source>
        <dbReference type="SAM" id="MobiDB-lite"/>
    </source>
</evidence>
<feature type="compositionally biased region" description="Polar residues" evidence="3">
    <location>
        <begin position="418"/>
        <end position="428"/>
    </location>
</feature>
<protein>
    <recommendedName>
        <fullName evidence="4">Bromo domain-containing protein</fullName>
    </recommendedName>
</protein>
<feature type="compositionally biased region" description="Acidic residues" evidence="3">
    <location>
        <begin position="367"/>
        <end position="381"/>
    </location>
</feature>
<dbReference type="PANTHER" id="PTHR22880:SF225">
    <property type="entry name" value="BROMODOMAIN-CONTAINING PROTEIN BET-1-RELATED"/>
    <property type="match status" value="1"/>
</dbReference>
<evidence type="ECO:0000256" key="2">
    <source>
        <dbReference type="PROSITE-ProRule" id="PRU00035"/>
    </source>
</evidence>
<dbReference type="PANTHER" id="PTHR22880">
    <property type="entry name" value="FALZ-RELATED BROMODOMAIN-CONTAINING PROTEINS"/>
    <property type="match status" value="1"/>
</dbReference>
<accession>A0AAD5E570</accession>
<name>A0AAD5E570_UMBRA</name>
<comment type="caution">
    <text evidence="5">The sequence shown here is derived from an EMBL/GenBank/DDBJ whole genome shotgun (WGS) entry which is preliminary data.</text>
</comment>
<dbReference type="EMBL" id="MU620954">
    <property type="protein sequence ID" value="KAI8576536.1"/>
    <property type="molecule type" value="Genomic_DNA"/>
</dbReference>
<feature type="region of interest" description="Disordered" evidence="3">
    <location>
        <begin position="326"/>
        <end position="345"/>
    </location>
</feature>
<feature type="region of interest" description="Disordered" evidence="3">
    <location>
        <begin position="185"/>
        <end position="223"/>
    </location>
</feature>